<dbReference type="InterPro" id="IPR003439">
    <property type="entry name" value="ABC_transporter-like_ATP-bd"/>
</dbReference>
<dbReference type="GO" id="GO:0005524">
    <property type="term" value="F:ATP binding"/>
    <property type="evidence" value="ECO:0007669"/>
    <property type="project" value="UniProtKB-KW"/>
</dbReference>
<organism evidence="4 5">
    <name type="scientific">Alkaliphilus flagellatus</name>
    <dbReference type="NCBI Taxonomy" id="2841507"/>
    <lineage>
        <taxon>Bacteria</taxon>
        <taxon>Bacillati</taxon>
        <taxon>Bacillota</taxon>
        <taxon>Clostridia</taxon>
        <taxon>Peptostreptococcales</taxon>
        <taxon>Natronincolaceae</taxon>
        <taxon>Alkaliphilus</taxon>
    </lineage>
</organism>
<keyword evidence="5" id="KW-1185">Reference proteome</keyword>
<sequence>MELRINNLTRQYGNKIAVDNFSATLTPGVYGLLGANGMGKTTLMRLVCDILKPSAGEITYDGVNITELGEDYRDILSYLPQQFGYYPDFSAYDYMMYLASLKGLKRFAARKKTLELLETVGLIDEKKHKIKTFSGGMRQRLGIAQAMLNDPKILVLDEPTAGLDPKERVKFRNLISSFSRERIIILSTHIVSDIEYIADEILVIKGGQLLSRGNVHSITEAIEGFVWEITVSAEAAKQMNTKFIISNLKHRDEYITLRIVATNKPHEEAINVSPNLEDLYLYYFQEEESNDNINQL</sequence>
<keyword evidence="4" id="KW-0067">ATP-binding</keyword>
<evidence type="ECO:0000256" key="2">
    <source>
        <dbReference type="ARBA" id="ARBA00022448"/>
    </source>
</evidence>
<dbReference type="CDD" id="cd03264">
    <property type="entry name" value="ABC_drug_resistance_like"/>
    <property type="match status" value="1"/>
</dbReference>
<comment type="caution">
    <text evidence="4">The sequence shown here is derived from an EMBL/GenBank/DDBJ whole genome shotgun (WGS) entry which is preliminary data.</text>
</comment>
<protein>
    <submittedName>
        <fullName evidence="4">ABC transporter ATP-binding protein</fullName>
    </submittedName>
</protein>
<name>A0ABS6FXW8_9FIRM</name>
<dbReference type="RefSeq" id="WP_216414574.1">
    <property type="nucleotide sequence ID" value="NZ_JAHLQK010000001.1"/>
</dbReference>
<comment type="similarity">
    <text evidence="1">Belongs to the ABC transporter superfamily.</text>
</comment>
<evidence type="ECO:0000313" key="4">
    <source>
        <dbReference type="EMBL" id="MBU5675070.1"/>
    </source>
</evidence>
<feature type="domain" description="ABC transporter" evidence="3">
    <location>
        <begin position="3"/>
        <end position="231"/>
    </location>
</feature>
<dbReference type="Proteomes" id="UP000779508">
    <property type="component" value="Unassembled WGS sequence"/>
</dbReference>
<dbReference type="EMBL" id="JAHLQK010000001">
    <property type="protein sequence ID" value="MBU5675070.1"/>
    <property type="molecule type" value="Genomic_DNA"/>
</dbReference>
<dbReference type="InterPro" id="IPR017871">
    <property type="entry name" value="ABC_transporter-like_CS"/>
</dbReference>
<evidence type="ECO:0000313" key="5">
    <source>
        <dbReference type="Proteomes" id="UP000779508"/>
    </source>
</evidence>
<dbReference type="SMART" id="SM00382">
    <property type="entry name" value="AAA"/>
    <property type="match status" value="1"/>
</dbReference>
<evidence type="ECO:0000259" key="3">
    <source>
        <dbReference type="PROSITE" id="PS50893"/>
    </source>
</evidence>
<accession>A0ABS6FXW8</accession>
<dbReference type="Pfam" id="PF00005">
    <property type="entry name" value="ABC_tran"/>
    <property type="match status" value="1"/>
</dbReference>
<keyword evidence="4" id="KW-0547">Nucleotide-binding</keyword>
<dbReference type="PANTHER" id="PTHR43335:SF2">
    <property type="entry name" value="ABC TRANSPORTER, ATP-BINDING PROTEIN"/>
    <property type="match status" value="1"/>
</dbReference>
<dbReference type="PROSITE" id="PS00211">
    <property type="entry name" value="ABC_TRANSPORTER_1"/>
    <property type="match status" value="1"/>
</dbReference>
<gene>
    <name evidence="4" type="ORF">KQI88_01390</name>
</gene>
<proteinExistence type="inferred from homology"/>
<keyword evidence="2" id="KW-0813">Transport</keyword>
<reference evidence="4 5" key="1">
    <citation type="submission" date="2021-06" db="EMBL/GenBank/DDBJ databases">
        <authorList>
            <person name="Sun Q."/>
            <person name="Li D."/>
        </authorList>
    </citation>
    <scope>NUCLEOTIDE SEQUENCE [LARGE SCALE GENOMIC DNA]</scope>
    <source>
        <strain evidence="4 5">MSJ-5</strain>
    </source>
</reference>
<dbReference type="PANTHER" id="PTHR43335">
    <property type="entry name" value="ABC TRANSPORTER, ATP-BINDING PROTEIN"/>
    <property type="match status" value="1"/>
</dbReference>
<evidence type="ECO:0000256" key="1">
    <source>
        <dbReference type="ARBA" id="ARBA00005417"/>
    </source>
</evidence>
<dbReference type="InterPro" id="IPR003593">
    <property type="entry name" value="AAA+_ATPase"/>
</dbReference>
<dbReference type="PROSITE" id="PS50893">
    <property type="entry name" value="ABC_TRANSPORTER_2"/>
    <property type="match status" value="1"/>
</dbReference>